<dbReference type="Gene3D" id="1.10.268.20">
    <property type="match status" value="1"/>
</dbReference>
<reference evidence="4" key="3">
    <citation type="submission" date="2020-12" db="UniProtKB">
        <authorList>
            <consortium name="WormBaseParasite"/>
        </authorList>
    </citation>
    <scope>IDENTIFICATION</scope>
</reference>
<dbReference type="PANTHER" id="PTHR43681">
    <property type="entry name" value="TRANSMEMBRANE GTPASE FZO"/>
    <property type="match status" value="1"/>
</dbReference>
<dbReference type="WormBase" id="SRAE_1000325600">
    <property type="protein sequence ID" value="SRP04334"/>
    <property type="gene ID" value="WBGene00259873"/>
</dbReference>
<dbReference type="Proteomes" id="UP000035682">
    <property type="component" value="Unplaced"/>
</dbReference>
<dbReference type="AlphaFoldDB" id="A0A090LA35"/>
<dbReference type="GO" id="GO:0016787">
    <property type="term" value="F:hydrolase activity"/>
    <property type="evidence" value="ECO:0007669"/>
    <property type="project" value="UniProtKB-KW"/>
</dbReference>
<dbReference type="InterPro" id="IPR027417">
    <property type="entry name" value="P-loop_NTPase"/>
</dbReference>
<evidence type="ECO:0000313" key="4">
    <source>
        <dbReference type="WBParaSite" id="SRAE_1000325600.1"/>
    </source>
</evidence>
<keyword evidence="3" id="KW-1185">Reference proteome</keyword>
<dbReference type="OrthoDB" id="422720at2759"/>
<gene>
    <name evidence="2 4 5" type="ORF">SRAE_1000325600</name>
</gene>
<feature type="region of interest" description="Disordered" evidence="1">
    <location>
        <begin position="1"/>
        <end position="59"/>
    </location>
</feature>
<dbReference type="RefSeq" id="XP_024504204.1">
    <property type="nucleotide sequence ID" value="XM_024650425.1"/>
</dbReference>
<dbReference type="GeneID" id="36377368"/>
<reference evidence="3" key="2">
    <citation type="submission" date="2014-09" db="EMBL/GenBank/DDBJ databases">
        <authorList>
            <person name="Martin A.A."/>
        </authorList>
    </citation>
    <scope>NUCLEOTIDE SEQUENCE</scope>
    <source>
        <strain evidence="3">ED321</strain>
    </source>
</reference>
<evidence type="ECO:0000313" key="3">
    <source>
        <dbReference type="Proteomes" id="UP000035682"/>
    </source>
</evidence>
<evidence type="ECO:0000313" key="5">
    <source>
        <dbReference type="WormBase" id="SRAE_1000325600"/>
    </source>
</evidence>
<reference evidence="2" key="1">
    <citation type="submission" date="2014-09" db="EMBL/GenBank/DDBJ databases">
        <authorList>
            <person name="Aslett A.Martin."/>
        </authorList>
    </citation>
    <scope>NUCLEOTIDE SEQUENCE</scope>
    <source>
        <strain evidence="2">ED321 Heterogonic</strain>
    </source>
</reference>
<protein>
    <submittedName>
        <fullName evidence="2">GTP binding domain and P-loop containing nucleoside triphosphate hydrolase domain-containing protein</fullName>
    </submittedName>
</protein>
<feature type="compositionally biased region" description="Acidic residues" evidence="1">
    <location>
        <begin position="509"/>
        <end position="522"/>
    </location>
</feature>
<keyword evidence="2" id="KW-0378">Hydrolase</keyword>
<accession>A0A090LA35</accession>
<proteinExistence type="predicted"/>
<organism evidence="2">
    <name type="scientific">Strongyloides ratti</name>
    <name type="common">Parasitic roundworm</name>
    <dbReference type="NCBI Taxonomy" id="34506"/>
    <lineage>
        <taxon>Eukaryota</taxon>
        <taxon>Metazoa</taxon>
        <taxon>Ecdysozoa</taxon>
        <taxon>Nematoda</taxon>
        <taxon>Chromadorea</taxon>
        <taxon>Rhabditida</taxon>
        <taxon>Tylenchina</taxon>
        <taxon>Panagrolaimomorpha</taxon>
        <taxon>Strongyloidoidea</taxon>
        <taxon>Strongyloididae</taxon>
        <taxon>Strongyloides</taxon>
    </lineage>
</organism>
<dbReference type="PANTHER" id="PTHR43681:SF1">
    <property type="entry name" value="SARCALUMENIN"/>
    <property type="match status" value="1"/>
</dbReference>
<dbReference type="OMA" id="ERFAMCK"/>
<dbReference type="EMBL" id="LN609528">
    <property type="protein sequence ID" value="CEF65003.1"/>
    <property type="molecule type" value="Genomic_DNA"/>
</dbReference>
<dbReference type="WBParaSite" id="SRAE_1000325600.1">
    <property type="protein sequence ID" value="SRAE_1000325600.1"/>
    <property type="gene ID" value="WBGene00259873"/>
</dbReference>
<evidence type="ECO:0000313" key="2">
    <source>
        <dbReference type="EMBL" id="CEF65003.1"/>
    </source>
</evidence>
<dbReference type="STRING" id="34506.A0A090LA35"/>
<dbReference type="SUPFAM" id="SSF52540">
    <property type="entry name" value="P-loop containing nucleoside triphosphate hydrolases"/>
    <property type="match status" value="1"/>
</dbReference>
<feature type="compositionally biased region" description="Low complexity" evidence="1">
    <location>
        <begin position="24"/>
        <end position="35"/>
    </location>
</feature>
<dbReference type="CTD" id="36377368"/>
<name>A0A090LA35_STRRB</name>
<dbReference type="InterPro" id="IPR051943">
    <property type="entry name" value="TRAFAC_Dynamin-like_GTPase"/>
</dbReference>
<evidence type="ECO:0000256" key="1">
    <source>
        <dbReference type="SAM" id="MobiDB-lite"/>
    </source>
</evidence>
<dbReference type="Gene3D" id="3.40.50.300">
    <property type="entry name" value="P-loop containing nucleotide triphosphate hydrolases"/>
    <property type="match status" value="1"/>
</dbReference>
<feature type="compositionally biased region" description="Basic residues" evidence="1">
    <location>
        <begin position="12"/>
        <end position="23"/>
    </location>
</feature>
<feature type="region of interest" description="Disordered" evidence="1">
    <location>
        <begin position="508"/>
        <end position="537"/>
    </location>
</feature>
<sequence>MNNTTDLLNNEKKKKKKTKKRSKTQSTTEATTEDNSTTKKKRGKSRDKIHLDDQGNFIEDEGRKRRGSYRKLKKAYEIMTKKIIHDPKLIGVLPSLPLFYQQIVVPVRDRHNYNEQTKTVGWDFNEILAKPSILVIGSSNAGKTSLINYLLREKKGYQSHYDAVKDFKSSLTHLIYDESPKLIRNSDTVNAKSWPFREITKFNKEKNGCQLQLLQIKSPLLKEITFIDSPPLTDDLLPPLYMLASTGYYQLLSNLIRKVDLIFFVTTSNAFTSSIDKIIPLLSPYIYKTVFCLNKSDQYKNFADLTKDRKKFSDIIFKLITTGEPKILCTYFKGYLSTSEIRKYVHDDMETLLSRIKKFPTQYKVSRLLSLQIHMLETIQNAYIHNEIRKREKKSLVKILLNEDRDEINKNLADLPYSETFLKNFNDDTSNALEKCNLAKVKNMKPDDIDALRAFLINDYPYIQSVAEEEPEIHIKFLLPLCDPNKDPSLTVNDKKKVIKEIKIAIPTNDEDEEEEEDDDDDYFKKNSVSKTTDTEKNIKKDKKKQKFITLDKATIENMIKEKN</sequence>